<evidence type="ECO:0000256" key="3">
    <source>
        <dbReference type="PROSITE-ProRule" id="PRU00284"/>
    </source>
</evidence>
<dbReference type="Gene3D" id="1.10.287.950">
    <property type="entry name" value="Methyl-accepting chemotaxis protein"/>
    <property type="match status" value="1"/>
</dbReference>
<evidence type="ECO:0008006" key="9">
    <source>
        <dbReference type="Google" id="ProtNLM"/>
    </source>
</evidence>
<dbReference type="GO" id="GO:0016020">
    <property type="term" value="C:membrane"/>
    <property type="evidence" value="ECO:0007669"/>
    <property type="project" value="InterPro"/>
</dbReference>
<dbReference type="EMBL" id="FO203427">
    <property type="protein sequence ID" value="CCH48311.1"/>
    <property type="molecule type" value="Genomic_DNA"/>
</dbReference>
<dbReference type="InterPro" id="IPR035965">
    <property type="entry name" value="PAS-like_dom_sf"/>
</dbReference>
<dbReference type="SMART" id="SM00304">
    <property type="entry name" value="HAMP"/>
    <property type="match status" value="1"/>
</dbReference>
<dbReference type="Pfam" id="PF00672">
    <property type="entry name" value="HAMP"/>
    <property type="match status" value="1"/>
</dbReference>
<dbReference type="STRING" id="1322246.BN4_11074"/>
<evidence type="ECO:0000259" key="5">
    <source>
        <dbReference type="PROSITE" id="PS50111"/>
    </source>
</evidence>
<evidence type="ECO:0000313" key="7">
    <source>
        <dbReference type="EMBL" id="CCH48311.1"/>
    </source>
</evidence>
<dbReference type="KEGG" id="dpi:BN4_11074"/>
<dbReference type="CDD" id="cd11386">
    <property type="entry name" value="MCP_signal"/>
    <property type="match status" value="1"/>
</dbReference>
<evidence type="ECO:0000313" key="8">
    <source>
        <dbReference type="Proteomes" id="UP000011724"/>
    </source>
</evidence>
<dbReference type="PATRIC" id="fig|879567.3.peg.1110"/>
<keyword evidence="4" id="KW-0472">Membrane</keyword>
<dbReference type="PROSITE" id="PS50885">
    <property type="entry name" value="HAMP"/>
    <property type="match status" value="1"/>
</dbReference>
<keyword evidence="8" id="KW-1185">Reference proteome</keyword>
<dbReference type="eggNOG" id="COG0840">
    <property type="taxonomic scope" value="Bacteria"/>
</dbReference>
<dbReference type="Gene3D" id="3.30.450.20">
    <property type="entry name" value="PAS domain"/>
    <property type="match status" value="1"/>
</dbReference>
<dbReference type="GO" id="GO:0007165">
    <property type="term" value="P:signal transduction"/>
    <property type="evidence" value="ECO:0007669"/>
    <property type="project" value="UniProtKB-KW"/>
</dbReference>
<dbReference type="SUPFAM" id="SSF58104">
    <property type="entry name" value="Methyl-accepting chemotaxis protein (MCP) signaling domain"/>
    <property type="match status" value="1"/>
</dbReference>
<dbReference type="OrthoDB" id="9816383at2"/>
<feature type="transmembrane region" description="Helical" evidence="4">
    <location>
        <begin position="179"/>
        <end position="199"/>
    </location>
</feature>
<dbReference type="PANTHER" id="PTHR32089:SF112">
    <property type="entry name" value="LYSOZYME-LIKE PROTEIN-RELATED"/>
    <property type="match status" value="1"/>
</dbReference>
<dbReference type="RefSeq" id="WP_015414361.1">
    <property type="nucleotide sequence ID" value="NC_020409.1"/>
</dbReference>
<reference evidence="7 8" key="1">
    <citation type="journal article" date="2013" name="PLoS ONE">
        <title>The first genomic and proteomic characterization of a deep-sea sulfate reducer: insights into the piezophilic lifestyle of Desulfovibrio piezophilus.</title>
        <authorList>
            <person name="Pradel N."/>
            <person name="Ji B."/>
            <person name="Gimenez G."/>
            <person name="Talla E."/>
            <person name="Lenoble P."/>
            <person name="Garel M."/>
            <person name="Tamburini C."/>
            <person name="Fourquet P."/>
            <person name="Lebrun R."/>
            <person name="Bertin P."/>
            <person name="Denis Y."/>
            <person name="Pophillat M."/>
            <person name="Barbe V."/>
            <person name="Ollivier B."/>
            <person name="Dolla A."/>
        </authorList>
    </citation>
    <scope>NUCLEOTIDE SEQUENCE [LARGE SCALE GENOMIC DNA]</scope>
    <source>
        <strain evidence="8">DSM 10523 / SB164P1</strain>
    </source>
</reference>
<evidence type="ECO:0000259" key="6">
    <source>
        <dbReference type="PROSITE" id="PS50885"/>
    </source>
</evidence>
<proteinExistence type="inferred from homology"/>
<evidence type="ECO:0000256" key="4">
    <source>
        <dbReference type="SAM" id="Phobius"/>
    </source>
</evidence>
<dbReference type="PANTHER" id="PTHR32089">
    <property type="entry name" value="METHYL-ACCEPTING CHEMOTAXIS PROTEIN MCPB"/>
    <property type="match status" value="1"/>
</dbReference>
<protein>
    <recommendedName>
        <fullName evidence="9">Methyl-accepting chemotaxis sensory transducer</fullName>
    </recommendedName>
</protein>
<keyword evidence="4" id="KW-1133">Transmembrane helix</keyword>
<accession>M1WJQ6</accession>
<dbReference type="Gene3D" id="6.10.340.10">
    <property type="match status" value="1"/>
</dbReference>
<dbReference type="InterPro" id="IPR004089">
    <property type="entry name" value="MCPsignal_dom"/>
</dbReference>
<dbReference type="CDD" id="cd06225">
    <property type="entry name" value="HAMP"/>
    <property type="match status" value="1"/>
</dbReference>
<evidence type="ECO:0000256" key="1">
    <source>
        <dbReference type="ARBA" id="ARBA00023224"/>
    </source>
</evidence>
<dbReference type="Pfam" id="PF00015">
    <property type="entry name" value="MCPsignal"/>
    <property type="match status" value="1"/>
</dbReference>
<feature type="domain" description="Methyl-accepting transducer" evidence="5">
    <location>
        <begin position="377"/>
        <end position="613"/>
    </location>
</feature>
<organism evidence="7 8">
    <name type="scientific">Pseudodesulfovibrio piezophilus (strain DSM 21447 / JCM 15486 / C1TLV30)</name>
    <name type="common">Desulfovibrio piezophilus</name>
    <dbReference type="NCBI Taxonomy" id="1322246"/>
    <lineage>
        <taxon>Bacteria</taxon>
        <taxon>Pseudomonadati</taxon>
        <taxon>Thermodesulfobacteriota</taxon>
        <taxon>Desulfovibrionia</taxon>
        <taxon>Desulfovibrionales</taxon>
        <taxon>Desulfovibrionaceae</taxon>
    </lineage>
</organism>
<dbReference type="InterPro" id="IPR003660">
    <property type="entry name" value="HAMP_dom"/>
</dbReference>
<sequence>MTLKQKTLLVTAAGVIAILFSGIAQFWTIDRINTAWTNYKNEAEVRERLVSDIENQFGYGGIIHNFKNFVLRGNTKYLGAIAKNRSQILKDINSYRQFSISKEESKALDVIESVMGLYTSNTSMVKNMFENGATPSEIDKAVKINDTPAFKGFKTLREHVSALGDSAHSELSTASQLQLVFLIIAFIALAAVIIVAVIIQRSQTGTIISMSRTMTDIEASKNFSKRIHDGRTDEVGQLTQTFDKLLANIESMLALNRAVLDAVPDPIFLGKNGKVVFGNTVAAGYAGVHVKDFPGTDASRVLVRAEHAKERGHYVTCLKDGEEVILDEMTTEVSDKSGQTLGSLVVARDVTLLVRREAESEANLTMIKEVSAEINNAAQELVSSTGALSARIESISDGAHAQREISGEAAAAMAKMNETVLDVARNASGAAEQAEQARAKAVEGAEVVEESINSISQVNRQADSLKQSMDVLGNHTESIGAIIGVINDIADQTNLLALNAAIEAARAGEAGRGFAVVADEVRKLAEKTMDATKNVAKAIESIQQVARKNIEDMENASKSVGSATDLAGKSGRALGAIVELVEGTTRQVQSIAQASEDQSTSSEMVMSSVSEVSIISDQTADGMRESTEAIRGLTNLAQRLEELAAKAG</sequence>
<dbReference type="SMART" id="SM00283">
    <property type="entry name" value="MA"/>
    <property type="match status" value="1"/>
</dbReference>
<comment type="similarity">
    <text evidence="2">Belongs to the methyl-accepting chemotaxis (MCP) protein family.</text>
</comment>
<dbReference type="PROSITE" id="PS50111">
    <property type="entry name" value="CHEMOTAXIS_TRANSDUC_2"/>
    <property type="match status" value="1"/>
</dbReference>
<name>M1WJQ6_PSEP2</name>
<dbReference type="AlphaFoldDB" id="M1WJQ6"/>
<keyword evidence="4" id="KW-0812">Transmembrane</keyword>
<reference evidence="8" key="2">
    <citation type="journal article" date="2013" name="Stand. Genomic Sci.">
        <title>Complete genome sequence of Desulfocapsa sulfexigens, a marine deltaproteobacterium specialized in disproportionating inorganic sulfur compounds.</title>
        <authorList>
            <person name="Finster K.W."/>
            <person name="Kjeldsen K.U."/>
            <person name="Kube M."/>
            <person name="Reinhardt R."/>
            <person name="Mussmann M."/>
            <person name="Amann R."/>
            <person name="Schreiber L."/>
        </authorList>
    </citation>
    <scope>NUCLEOTIDE SEQUENCE [LARGE SCALE GENOMIC DNA]</scope>
    <source>
        <strain evidence="8">DSM 10523 / SB164P1</strain>
    </source>
</reference>
<dbReference type="Proteomes" id="UP000011724">
    <property type="component" value="Chromosome"/>
</dbReference>
<keyword evidence="1 3" id="KW-0807">Transducer</keyword>
<dbReference type="HOGENOM" id="CLU_000445_107_27_7"/>
<gene>
    <name evidence="7" type="ordered locus">BN4_11074</name>
</gene>
<dbReference type="BioCyc" id="DPIE1322246:BN4_RS05420-MONOMER"/>
<dbReference type="SUPFAM" id="SSF55785">
    <property type="entry name" value="PYP-like sensor domain (PAS domain)"/>
    <property type="match status" value="1"/>
</dbReference>
<feature type="domain" description="HAMP" evidence="6">
    <location>
        <begin position="201"/>
        <end position="254"/>
    </location>
</feature>
<evidence type="ECO:0000256" key="2">
    <source>
        <dbReference type="ARBA" id="ARBA00029447"/>
    </source>
</evidence>